<reference evidence="1 2" key="1">
    <citation type="journal article" date="2013" name="BMC Genomics">
        <title>Genomics-driven discovery of the pneumocandin biosynthetic gene cluster in the fungus Glarea lozoyensis.</title>
        <authorList>
            <person name="Chen L."/>
            <person name="Yue Q."/>
            <person name="Zhang X."/>
            <person name="Xiang M."/>
            <person name="Wang C."/>
            <person name="Li S."/>
            <person name="Che Y."/>
            <person name="Ortiz-Lopez F.J."/>
            <person name="Bills G.F."/>
            <person name="Liu X."/>
            <person name="An Z."/>
        </authorList>
    </citation>
    <scope>NUCLEOTIDE SEQUENCE [LARGE SCALE GENOMIC DNA]</scope>
    <source>
        <strain evidence="2">ATCC 20868 / MF5171</strain>
    </source>
</reference>
<dbReference type="EMBL" id="KE145352">
    <property type="protein sequence ID" value="EPE36884.1"/>
    <property type="molecule type" value="Genomic_DNA"/>
</dbReference>
<proteinExistence type="predicted"/>
<dbReference type="AlphaFoldDB" id="S3DIA8"/>
<keyword evidence="2" id="KW-1185">Reference proteome</keyword>
<dbReference type="Proteomes" id="UP000016922">
    <property type="component" value="Unassembled WGS sequence"/>
</dbReference>
<name>S3DIA8_GLAL2</name>
<dbReference type="HOGENOM" id="CLU_3106517_0_0_1"/>
<dbReference type="KEGG" id="glz:GLAREA_09047"/>
<accession>S3DIA8</accession>
<organism evidence="1 2">
    <name type="scientific">Glarea lozoyensis (strain ATCC 20868 / MF5171)</name>
    <dbReference type="NCBI Taxonomy" id="1116229"/>
    <lineage>
        <taxon>Eukaryota</taxon>
        <taxon>Fungi</taxon>
        <taxon>Dikarya</taxon>
        <taxon>Ascomycota</taxon>
        <taxon>Pezizomycotina</taxon>
        <taxon>Leotiomycetes</taxon>
        <taxon>Helotiales</taxon>
        <taxon>Helotiaceae</taxon>
        <taxon>Glarea</taxon>
    </lineage>
</organism>
<evidence type="ECO:0000313" key="1">
    <source>
        <dbReference type="EMBL" id="EPE36884.1"/>
    </source>
</evidence>
<evidence type="ECO:0000313" key="2">
    <source>
        <dbReference type="Proteomes" id="UP000016922"/>
    </source>
</evidence>
<protein>
    <submittedName>
        <fullName evidence="1">Uncharacterized protein</fullName>
    </submittedName>
</protein>
<gene>
    <name evidence="1" type="ORF">GLAREA_09047</name>
</gene>
<dbReference type="RefSeq" id="XP_008076199.1">
    <property type="nucleotide sequence ID" value="XM_008078008.1"/>
</dbReference>
<dbReference type="GeneID" id="19468095"/>
<sequence>MEAIERRARTPEELASWGQTPISSSALAIVFELSCTRRMGAAWQRHALKAA</sequence>